<name>A0A397SKP8_9GLOM</name>
<dbReference type="EMBL" id="QKYT01000438">
    <property type="protein sequence ID" value="RIA85226.1"/>
    <property type="molecule type" value="Genomic_DNA"/>
</dbReference>
<gene>
    <name evidence="2" type="ORF">C1645_831080</name>
</gene>
<accession>A0A397SKP8</accession>
<feature type="compositionally biased region" description="Polar residues" evidence="1">
    <location>
        <begin position="159"/>
        <end position="185"/>
    </location>
</feature>
<keyword evidence="3" id="KW-1185">Reference proteome</keyword>
<reference evidence="2 3" key="1">
    <citation type="submission" date="2018-06" db="EMBL/GenBank/DDBJ databases">
        <title>Comparative genomics reveals the genomic features of Rhizophagus irregularis, R. cerebriforme, R. diaphanum and Gigaspora rosea, and their symbiotic lifestyle signature.</title>
        <authorList>
            <person name="Morin E."/>
            <person name="San Clemente H."/>
            <person name="Chen E.C.H."/>
            <person name="De La Providencia I."/>
            <person name="Hainaut M."/>
            <person name="Kuo A."/>
            <person name="Kohler A."/>
            <person name="Murat C."/>
            <person name="Tang N."/>
            <person name="Roy S."/>
            <person name="Loubradou J."/>
            <person name="Henrissat B."/>
            <person name="Grigoriev I.V."/>
            <person name="Corradi N."/>
            <person name="Roux C."/>
            <person name="Martin F.M."/>
        </authorList>
    </citation>
    <scope>NUCLEOTIDE SEQUENCE [LARGE SCALE GENOMIC DNA]</scope>
    <source>
        <strain evidence="2 3">DAOM 227022</strain>
    </source>
</reference>
<evidence type="ECO:0000313" key="2">
    <source>
        <dbReference type="EMBL" id="RIA85226.1"/>
    </source>
</evidence>
<dbReference type="AlphaFoldDB" id="A0A397SKP8"/>
<organism evidence="2 3">
    <name type="scientific">Glomus cerebriforme</name>
    <dbReference type="NCBI Taxonomy" id="658196"/>
    <lineage>
        <taxon>Eukaryota</taxon>
        <taxon>Fungi</taxon>
        <taxon>Fungi incertae sedis</taxon>
        <taxon>Mucoromycota</taxon>
        <taxon>Glomeromycotina</taxon>
        <taxon>Glomeromycetes</taxon>
        <taxon>Glomerales</taxon>
        <taxon>Glomeraceae</taxon>
        <taxon>Glomus</taxon>
    </lineage>
</organism>
<comment type="caution">
    <text evidence="2">The sequence shown here is derived from an EMBL/GenBank/DDBJ whole genome shotgun (WGS) entry which is preliminary data.</text>
</comment>
<feature type="region of interest" description="Disordered" evidence="1">
    <location>
        <begin position="144"/>
        <end position="185"/>
    </location>
</feature>
<feature type="region of interest" description="Disordered" evidence="1">
    <location>
        <begin position="234"/>
        <end position="269"/>
    </location>
</feature>
<proteinExistence type="predicted"/>
<evidence type="ECO:0000313" key="3">
    <source>
        <dbReference type="Proteomes" id="UP000265703"/>
    </source>
</evidence>
<dbReference type="Proteomes" id="UP000265703">
    <property type="component" value="Unassembled WGS sequence"/>
</dbReference>
<protein>
    <submittedName>
        <fullName evidence="2">Uncharacterized protein</fullName>
    </submittedName>
</protein>
<sequence>MLPLKTEVIRKYKTNELINFLRKEKDLGSYGMPSGPASDLAYIAKELEKYGIDSNDRKIPPIVFRTCEKEDNDEELEQIKRRMGIICSTGSNKSVSFNYISAMLYRRITKKGISLDPQFEIDGDEITGHVDYAIKEIIDVVNEDPNHTSTRKGKRPWNSIMSLTTSTKSSPQPWTGTSSSTRTPESSLPRIFWMMMRNFVKPTVLLTCKHIVHYESTQAVSSTGEIDADVTEESIKSEILPKTSCRKRTNEDTDDDAEHRASSSSVETI</sequence>
<evidence type="ECO:0000256" key="1">
    <source>
        <dbReference type="SAM" id="MobiDB-lite"/>
    </source>
</evidence>